<keyword evidence="3" id="KW-1185">Reference proteome</keyword>
<proteinExistence type="predicted"/>
<feature type="transmembrane region" description="Helical" evidence="1">
    <location>
        <begin position="12"/>
        <end position="33"/>
    </location>
</feature>
<evidence type="ECO:0000313" key="2">
    <source>
        <dbReference type="EMBL" id="KAH8039198.1"/>
    </source>
</evidence>
<feature type="transmembrane region" description="Helical" evidence="1">
    <location>
        <begin position="53"/>
        <end position="72"/>
    </location>
</feature>
<sequence>MFFGSCCQMPSVGFIVFVYGVANFLAFIGETTYSLASIAETPEADHYPEYLRAVVNGVVRVMTMSMCAWWIMSANQARTRGMKIAFAWILLRAVGNVMYAYGSVLYETVIVPENLMPFLGIGSPFSHSTRIASATVWLLGEAFVLSRMHVFYSLITAPEHWQNRVKEQMPPADEAPAPAK</sequence>
<dbReference type="Proteomes" id="UP000821866">
    <property type="component" value="Chromosome 1"/>
</dbReference>
<comment type="caution">
    <text evidence="2">The sequence shown here is derived from an EMBL/GenBank/DDBJ whole genome shotgun (WGS) entry which is preliminary data.</text>
</comment>
<evidence type="ECO:0000313" key="3">
    <source>
        <dbReference type="Proteomes" id="UP000821866"/>
    </source>
</evidence>
<feature type="transmembrane region" description="Helical" evidence="1">
    <location>
        <begin position="84"/>
        <end position="105"/>
    </location>
</feature>
<evidence type="ECO:0000256" key="1">
    <source>
        <dbReference type="SAM" id="Phobius"/>
    </source>
</evidence>
<reference evidence="2" key="2">
    <citation type="submission" date="2021-09" db="EMBL/GenBank/DDBJ databases">
        <authorList>
            <person name="Jia N."/>
            <person name="Wang J."/>
            <person name="Shi W."/>
            <person name="Du L."/>
            <person name="Sun Y."/>
            <person name="Zhan W."/>
            <person name="Jiang J."/>
            <person name="Wang Q."/>
            <person name="Zhang B."/>
            <person name="Ji P."/>
            <person name="Sakyi L.B."/>
            <person name="Cui X."/>
            <person name="Yuan T."/>
            <person name="Jiang B."/>
            <person name="Yang W."/>
            <person name="Lam T.T.-Y."/>
            <person name="Chang Q."/>
            <person name="Ding S."/>
            <person name="Wang X."/>
            <person name="Zhu J."/>
            <person name="Ruan X."/>
            <person name="Zhao L."/>
            <person name="Wei J."/>
            <person name="Que T."/>
            <person name="Du C."/>
            <person name="Cheng J."/>
            <person name="Dai P."/>
            <person name="Han X."/>
            <person name="Huang E."/>
            <person name="Gao Y."/>
            <person name="Liu J."/>
            <person name="Shao H."/>
            <person name="Ye R."/>
            <person name="Li L."/>
            <person name="Wei W."/>
            <person name="Wang X."/>
            <person name="Wang C."/>
            <person name="Huo Q."/>
            <person name="Li W."/>
            <person name="Guo W."/>
            <person name="Chen H."/>
            <person name="Chen S."/>
            <person name="Zhou L."/>
            <person name="Zhou L."/>
            <person name="Ni X."/>
            <person name="Tian J."/>
            <person name="Zhou Y."/>
            <person name="Sheng Y."/>
            <person name="Liu T."/>
            <person name="Pan Y."/>
            <person name="Xia L."/>
            <person name="Li J."/>
            <person name="Zhao F."/>
            <person name="Cao W."/>
        </authorList>
    </citation>
    <scope>NUCLEOTIDE SEQUENCE</scope>
    <source>
        <strain evidence="2">Rmic-2018</strain>
        <tissue evidence="2">Larvae</tissue>
    </source>
</reference>
<keyword evidence="1" id="KW-0472">Membrane</keyword>
<organism evidence="2 3">
    <name type="scientific">Rhipicephalus microplus</name>
    <name type="common">Cattle tick</name>
    <name type="synonym">Boophilus microplus</name>
    <dbReference type="NCBI Taxonomy" id="6941"/>
    <lineage>
        <taxon>Eukaryota</taxon>
        <taxon>Metazoa</taxon>
        <taxon>Ecdysozoa</taxon>
        <taxon>Arthropoda</taxon>
        <taxon>Chelicerata</taxon>
        <taxon>Arachnida</taxon>
        <taxon>Acari</taxon>
        <taxon>Parasitiformes</taxon>
        <taxon>Ixodida</taxon>
        <taxon>Ixodoidea</taxon>
        <taxon>Ixodidae</taxon>
        <taxon>Rhipicephalinae</taxon>
        <taxon>Rhipicephalus</taxon>
        <taxon>Boophilus</taxon>
    </lineage>
</organism>
<protein>
    <submittedName>
        <fullName evidence="2">Uncharacterized protein</fullName>
    </submittedName>
</protein>
<accession>A0A9J6EXL1</accession>
<dbReference type="EMBL" id="JABSTU010000001">
    <property type="protein sequence ID" value="KAH8039198.1"/>
    <property type="molecule type" value="Genomic_DNA"/>
</dbReference>
<reference evidence="2" key="1">
    <citation type="journal article" date="2020" name="Cell">
        <title>Large-Scale Comparative Analyses of Tick Genomes Elucidate Their Genetic Diversity and Vector Capacities.</title>
        <authorList>
            <consortium name="Tick Genome and Microbiome Consortium (TIGMIC)"/>
            <person name="Jia N."/>
            <person name="Wang J."/>
            <person name="Shi W."/>
            <person name="Du L."/>
            <person name="Sun Y."/>
            <person name="Zhan W."/>
            <person name="Jiang J.F."/>
            <person name="Wang Q."/>
            <person name="Zhang B."/>
            <person name="Ji P."/>
            <person name="Bell-Sakyi L."/>
            <person name="Cui X.M."/>
            <person name="Yuan T.T."/>
            <person name="Jiang B.G."/>
            <person name="Yang W.F."/>
            <person name="Lam T.T."/>
            <person name="Chang Q.C."/>
            <person name="Ding S.J."/>
            <person name="Wang X.J."/>
            <person name="Zhu J.G."/>
            <person name="Ruan X.D."/>
            <person name="Zhao L."/>
            <person name="Wei J.T."/>
            <person name="Ye R.Z."/>
            <person name="Que T.C."/>
            <person name="Du C.H."/>
            <person name="Zhou Y.H."/>
            <person name="Cheng J.X."/>
            <person name="Dai P.F."/>
            <person name="Guo W.B."/>
            <person name="Han X.H."/>
            <person name="Huang E.J."/>
            <person name="Li L.F."/>
            <person name="Wei W."/>
            <person name="Gao Y.C."/>
            <person name="Liu J.Z."/>
            <person name="Shao H.Z."/>
            <person name="Wang X."/>
            <person name="Wang C.C."/>
            <person name="Yang T.C."/>
            <person name="Huo Q.B."/>
            <person name="Li W."/>
            <person name="Chen H.Y."/>
            <person name="Chen S.E."/>
            <person name="Zhou L.G."/>
            <person name="Ni X.B."/>
            <person name="Tian J.H."/>
            <person name="Sheng Y."/>
            <person name="Liu T."/>
            <person name="Pan Y.S."/>
            <person name="Xia L.Y."/>
            <person name="Li J."/>
            <person name="Zhao F."/>
            <person name="Cao W.C."/>
        </authorList>
    </citation>
    <scope>NUCLEOTIDE SEQUENCE</scope>
    <source>
        <strain evidence="2">Rmic-2018</strain>
    </source>
</reference>
<name>A0A9J6EXL1_RHIMP</name>
<gene>
    <name evidence="2" type="ORF">HPB51_005444</name>
</gene>
<dbReference type="AlphaFoldDB" id="A0A9J6EXL1"/>
<keyword evidence="1" id="KW-1133">Transmembrane helix</keyword>
<keyword evidence="1" id="KW-0812">Transmembrane</keyword>